<evidence type="ECO:0000313" key="1">
    <source>
        <dbReference type="EnsemblPlants" id="QL06p036463:mrna"/>
    </source>
</evidence>
<protein>
    <submittedName>
        <fullName evidence="1">Uncharacterized protein</fullName>
    </submittedName>
</protein>
<proteinExistence type="predicted"/>
<dbReference type="EnsemblPlants" id="QL06p036463:mrna">
    <property type="protein sequence ID" value="QL06p036463:mrna"/>
    <property type="gene ID" value="QL06p036463"/>
</dbReference>
<evidence type="ECO:0000313" key="2">
    <source>
        <dbReference type="Proteomes" id="UP000594261"/>
    </source>
</evidence>
<keyword evidence="2" id="KW-1185">Reference proteome</keyword>
<sequence>MERLVKADVRYRFVIDIGNTLKSSSCLLVTSEFKVCFIAFLQSQCYVILLGIGFEASGPHLNFKLLGMGVAEYT</sequence>
<dbReference type="EMBL" id="LRBV02000006">
    <property type="status" value="NOT_ANNOTATED_CDS"/>
    <property type="molecule type" value="Genomic_DNA"/>
</dbReference>
<name>A0A7N2LZD0_QUELO</name>
<reference evidence="1" key="2">
    <citation type="submission" date="2021-01" db="UniProtKB">
        <authorList>
            <consortium name="EnsemblPlants"/>
        </authorList>
    </citation>
    <scope>IDENTIFICATION</scope>
</reference>
<dbReference type="Proteomes" id="UP000594261">
    <property type="component" value="Chromosome 6"/>
</dbReference>
<dbReference type="AlphaFoldDB" id="A0A7N2LZD0"/>
<accession>A0A7N2LZD0</accession>
<dbReference type="InParanoid" id="A0A7N2LZD0"/>
<organism evidence="1 2">
    <name type="scientific">Quercus lobata</name>
    <name type="common">Valley oak</name>
    <dbReference type="NCBI Taxonomy" id="97700"/>
    <lineage>
        <taxon>Eukaryota</taxon>
        <taxon>Viridiplantae</taxon>
        <taxon>Streptophyta</taxon>
        <taxon>Embryophyta</taxon>
        <taxon>Tracheophyta</taxon>
        <taxon>Spermatophyta</taxon>
        <taxon>Magnoliopsida</taxon>
        <taxon>eudicotyledons</taxon>
        <taxon>Gunneridae</taxon>
        <taxon>Pentapetalae</taxon>
        <taxon>rosids</taxon>
        <taxon>fabids</taxon>
        <taxon>Fagales</taxon>
        <taxon>Fagaceae</taxon>
        <taxon>Quercus</taxon>
    </lineage>
</organism>
<dbReference type="Gramene" id="QL06p036463:mrna">
    <property type="protein sequence ID" value="QL06p036463:mrna"/>
    <property type="gene ID" value="QL06p036463"/>
</dbReference>
<reference evidence="1 2" key="1">
    <citation type="journal article" date="2016" name="G3 (Bethesda)">
        <title>First Draft Assembly and Annotation of the Genome of a California Endemic Oak Quercus lobata Nee (Fagaceae).</title>
        <authorList>
            <person name="Sork V.L."/>
            <person name="Fitz-Gibbon S.T."/>
            <person name="Puiu D."/>
            <person name="Crepeau M."/>
            <person name="Gugger P.F."/>
            <person name="Sherman R."/>
            <person name="Stevens K."/>
            <person name="Langley C.H."/>
            <person name="Pellegrini M."/>
            <person name="Salzberg S.L."/>
        </authorList>
    </citation>
    <scope>NUCLEOTIDE SEQUENCE [LARGE SCALE GENOMIC DNA]</scope>
    <source>
        <strain evidence="1 2">cv. SW786</strain>
    </source>
</reference>